<dbReference type="EMBL" id="SWFT01000162">
    <property type="protein sequence ID" value="KAA8896848.1"/>
    <property type="molecule type" value="Genomic_DNA"/>
</dbReference>
<dbReference type="SUPFAM" id="SSF57701">
    <property type="entry name" value="Zn2/Cys6 DNA-binding domain"/>
    <property type="match status" value="1"/>
</dbReference>
<feature type="region of interest" description="Disordered" evidence="1">
    <location>
        <begin position="203"/>
        <end position="222"/>
    </location>
</feature>
<feature type="compositionally biased region" description="Low complexity" evidence="1">
    <location>
        <begin position="1"/>
        <end position="36"/>
    </location>
</feature>
<proteinExistence type="predicted"/>
<accession>A0A642UGZ2</accession>
<dbReference type="Proteomes" id="UP000449547">
    <property type="component" value="Unassembled WGS sequence"/>
</dbReference>
<dbReference type="VEuPathDB" id="FungiDB:DIURU_005588"/>
<dbReference type="CDD" id="cd00067">
    <property type="entry name" value="GAL4"/>
    <property type="match status" value="1"/>
</dbReference>
<dbReference type="InterPro" id="IPR001138">
    <property type="entry name" value="Zn2Cys6_DnaBD"/>
</dbReference>
<feature type="compositionally biased region" description="Polar residues" evidence="1">
    <location>
        <begin position="57"/>
        <end position="70"/>
    </location>
</feature>
<sequence>MALPSVSRPVSSQPSSQLRLDESSAATLTAPSSATTNDEIDPLHRDHDTPRFPADPESTNRSFETTNETSPEVYVAQESQYITNTAQARKPSESSSVGSHDDQAYWEEMASTQAVTRSHLQPPMSSSSQIRGSLPSLPNWPTSPIRSGLDGSQWQVQAQAPSKSSQLLVSQDSAFQSSSVGQAVDEMDHVRSIHSMLILKQQLPSSPPASISSESPRTTRLPSISQVVSPGLGSRRASSGLVTSITTKRASSVGSPTISRKSLKKELTSLNFPRRRRASTLLPTPATSIDSSITHALVNNKPFQKTKVKIETDGDYQPATIPIPTTPKKRSRRSSPASIDQPSTAKAKSKVTKIPFYPRQLSFQNQWPHSFPITIHYTQKRPRKSRAEGCWTCRLRKKTCPRNGPVCHTCARLNLACDYSEVRPMYMDVPGARAAKLAEIRSVTDHKKVEHLREIHR</sequence>
<feature type="domain" description="Zn(2)-C6 fungal-type" evidence="2">
    <location>
        <begin position="389"/>
        <end position="419"/>
    </location>
</feature>
<dbReference type="PROSITE" id="PS00463">
    <property type="entry name" value="ZN2_CY6_FUNGAL_1"/>
    <property type="match status" value="1"/>
</dbReference>
<protein>
    <recommendedName>
        <fullName evidence="2">Zn(2)-C6 fungal-type domain-containing protein</fullName>
    </recommendedName>
</protein>
<feature type="region of interest" description="Disordered" evidence="1">
    <location>
        <begin position="1"/>
        <end position="101"/>
    </location>
</feature>
<dbReference type="GO" id="GO:0000981">
    <property type="term" value="F:DNA-binding transcription factor activity, RNA polymerase II-specific"/>
    <property type="evidence" value="ECO:0007669"/>
    <property type="project" value="InterPro"/>
</dbReference>
<dbReference type="Gene3D" id="4.10.240.10">
    <property type="entry name" value="Zn(2)-C6 fungal-type DNA-binding domain"/>
    <property type="match status" value="1"/>
</dbReference>
<dbReference type="Pfam" id="PF00172">
    <property type="entry name" value="Zn_clus"/>
    <property type="match status" value="1"/>
</dbReference>
<evidence type="ECO:0000259" key="2">
    <source>
        <dbReference type="PROSITE" id="PS50048"/>
    </source>
</evidence>
<dbReference type="AlphaFoldDB" id="A0A642UGZ2"/>
<evidence type="ECO:0000313" key="3">
    <source>
        <dbReference type="EMBL" id="KAA8896848.1"/>
    </source>
</evidence>
<feature type="compositionally biased region" description="Polar residues" evidence="1">
    <location>
        <begin position="139"/>
        <end position="158"/>
    </location>
</feature>
<feature type="region of interest" description="Disordered" evidence="1">
    <location>
        <begin position="315"/>
        <end position="351"/>
    </location>
</feature>
<reference evidence="3 4" key="1">
    <citation type="submission" date="2019-07" db="EMBL/GenBank/DDBJ databases">
        <title>Genome assembly of two rare yeast pathogens: Diutina rugosa and Trichomonascus ciferrii.</title>
        <authorList>
            <person name="Mixao V."/>
            <person name="Saus E."/>
            <person name="Hansen A."/>
            <person name="Lass-Flor C."/>
            <person name="Gabaldon T."/>
        </authorList>
    </citation>
    <scope>NUCLEOTIDE SEQUENCE [LARGE SCALE GENOMIC DNA]</scope>
    <source>
        <strain evidence="3 4">CBS 613</strain>
    </source>
</reference>
<feature type="compositionally biased region" description="Polar residues" evidence="1">
    <location>
        <begin position="337"/>
        <end position="346"/>
    </location>
</feature>
<evidence type="ECO:0000313" key="4">
    <source>
        <dbReference type="Proteomes" id="UP000449547"/>
    </source>
</evidence>
<feature type="region of interest" description="Disordered" evidence="1">
    <location>
        <begin position="114"/>
        <end position="158"/>
    </location>
</feature>
<feature type="compositionally biased region" description="Polar residues" evidence="1">
    <location>
        <begin position="114"/>
        <end position="131"/>
    </location>
</feature>
<feature type="compositionally biased region" description="Basic and acidic residues" evidence="1">
    <location>
        <begin position="41"/>
        <end position="50"/>
    </location>
</feature>
<dbReference type="GO" id="GO:0008270">
    <property type="term" value="F:zinc ion binding"/>
    <property type="evidence" value="ECO:0007669"/>
    <property type="project" value="InterPro"/>
</dbReference>
<dbReference type="OrthoDB" id="3251668at2759"/>
<name>A0A642UGZ2_DIURU</name>
<evidence type="ECO:0000256" key="1">
    <source>
        <dbReference type="SAM" id="MobiDB-lite"/>
    </source>
</evidence>
<dbReference type="SMART" id="SM00066">
    <property type="entry name" value="GAL4"/>
    <property type="match status" value="1"/>
</dbReference>
<dbReference type="GeneID" id="54784239"/>
<feature type="compositionally biased region" description="Polar residues" evidence="1">
    <location>
        <begin position="77"/>
        <end position="98"/>
    </location>
</feature>
<comment type="caution">
    <text evidence="3">The sequence shown here is derived from an EMBL/GenBank/DDBJ whole genome shotgun (WGS) entry which is preliminary data.</text>
</comment>
<keyword evidence="4" id="KW-1185">Reference proteome</keyword>
<organism evidence="3 4">
    <name type="scientific">Diutina rugosa</name>
    <name type="common">Yeast</name>
    <name type="synonym">Candida rugosa</name>
    <dbReference type="NCBI Taxonomy" id="5481"/>
    <lineage>
        <taxon>Eukaryota</taxon>
        <taxon>Fungi</taxon>
        <taxon>Dikarya</taxon>
        <taxon>Ascomycota</taxon>
        <taxon>Saccharomycotina</taxon>
        <taxon>Pichiomycetes</taxon>
        <taxon>Debaryomycetaceae</taxon>
        <taxon>Diutina</taxon>
    </lineage>
</organism>
<dbReference type="RefSeq" id="XP_034009644.1">
    <property type="nucleotide sequence ID" value="XM_034158586.1"/>
</dbReference>
<dbReference type="PROSITE" id="PS50048">
    <property type="entry name" value="ZN2_CY6_FUNGAL_2"/>
    <property type="match status" value="1"/>
</dbReference>
<dbReference type="InterPro" id="IPR036864">
    <property type="entry name" value="Zn2-C6_fun-type_DNA-bd_sf"/>
</dbReference>
<gene>
    <name evidence="3" type="ORF">DIURU_005588</name>
</gene>